<comment type="caution">
    <text evidence="1">The sequence shown here is derived from an EMBL/GenBank/DDBJ whole genome shotgun (WGS) entry which is preliminary data.</text>
</comment>
<evidence type="ECO:0008006" key="3">
    <source>
        <dbReference type="Google" id="ProtNLM"/>
    </source>
</evidence>
<reference evidence="1 2" key="1">
    <citation type="submission" date="2019-10" db="EMBL/GenBank/DDBJ databases">
        <title>The Genome Sequence of Clostridium tarantellae Isolated from Fish Brain.</title>
        <authorList>
            <person name="Bano L."/>
            <person name="Kiel M."/>
            <person name="Sales G."/>
            <person name="Doxey A.C."/>
            <person name="Mansfield M.J."/>
            <person name="Schiavone M."/>
            <person name="Rossetto O."/>
            <person name="Pirazzini M."/>
            <person name="Dobrindt U."/>
            <person name="Montecucco C."/>
        </authorList>
    </citation>
    <scope>NUCLEOTIDE SEQUENCE [LARGE SCALE GENOMIC DNA]</scope>
    <source>
        <strain evidence="1 2">DSM 3997</strain>
    </source>
</reference>
<keyword evidence="2" id="KW-1185">Reference proteome</keyword>
<proteinExistence type="predicted"/>
<dbReference type="OrthoDB" id="5430844at2"/>
<dbReference type="SUPFAM" id="SSF53795">
    <property type="entry name" value="PEP carboxykinase-like"/>
    <property type="match status" value="1"/>
</dbReference>
<dbReference type="Proteomes" id="UP000430345">
    <property type="component" value="Unassembled WGS sequence"/>
</dbReference>
<sequence length="302" mass="34755">MEKYYYKIYGLKIKSEVKMEELTVIDKDINENIDVNITYGIIPKDIIGKIEKGYLCHMERKFLVFCIPNVAKYYVSYGKNIIIEVEKNADEQKVKTFLLGTSFGMLLYQRDTVAIHGGAIVLNEKVMVITGNQGAGKSTLTNAFRSNGCKFMADDVSVVTVKEEKILIESAYGQQKLCKDTMEKLNFNKNNFNLIDEGREKFLISVKDNFQSKALDLGVICLLEVSDTDKVFLEEIKGCKKLEIFLDNIYRMEIFGCIGLSKEYLKKCLNIVENIPMFKIIRPKDKFTINEQINLIKELKYR</sequence>
<dbReference type="RefSeq" id="WP_152889383.1">
    <property type="nucleotide sequence ID" value="NZ_WHJC01000091.1"/>
</dbReference>
<protein>
    <recommendedName>
        <fullName evidence="3">HPr kinase/phosphorylase C-terminal domain-containing protein</fullName>
    </recommendedName>
</protein>
<dbReference type="EMBL" id="WHJC01000091">
    <property type="protein sequence ID" value="MPQ43661.1"/>
    <property type="molecule type" value="Genomic_DNA"/>
</dbReference>
<organism evidence="1 2">
    <name type="scientific">Clostridium tarantellae</name>
    <dbReference type="NCBI Taxonomy" id="39493"/>
    <lineage>
        <taxon>Bacteria</taxon>
        <taxon>Bacillati</taxon>
        <taxon>Bacillota</taxon>
        <taxon>Clostridia</taxon>
        <taxon>Eubacteriales</taxon>
        <taxon>Clostridiaceae</taxon>
        <taxon>Clostridium</taxon>
    </lineage>
</organism>
<name>A0A6I1MRZ8_9CLOT</name>
<gene>
    <name evidence="1" type="ORF">GBZ86_07810</name>
</gene>
<dbReference type="InterPro" id="IPR027417">
    <property type="entry name" value="P-loop_NTPase"/>
</dbReference>
<evidence type="ECO:0000313" key="1">
    <source>
        <dbReference type="EMBL" id="MPQ43661.1"/>
    </source>
</evidence>
<accession>A0A6I1MRZ8</accession>
<evidence type="ECO:0000313" key="2">
    <source>
        <dbReference type="Proteomes" id="UP000430345"/>
    </source>
</evidence>
<dbReference type="AlphaFoldDB" id="A0A6I1MRZ8"/>
<dbReference type="Gene3D" id="3.40.50.300">
    <property type="entry name" value="P-loop containing nucleotide triphosphate hydrolases"/>
    <property type="match status" value="1"/>
</dbReference>